<dbReference type="Proteomes" id="UP001646141">
    <property type="component" value="Unassembled WGS sequence"/>
</dbReference>
<name>A0ABS1SSL1_9MICO</name>
<dbReference type="PANTHER" id="PTHR48111:SF36">
    <property type="entry name" value="TRANSCRIPTIONAL REGULATORY PROTEIN CUTR"/>
    <property type="match status" value="1"/>
</dbReference>
<dbReference type="InterPro" id="IPR001789">
    <property type="entry name" value="Sig_transdc_resp-reg_receiver"/>
</dbReference>
<reference evidence="6 7" key="1">
    <citation type="submission" date="2018-09" db="EMBL/GenBank/DDBJ databases">
        <title>Comparative genomics of Leucobacter spp.</title>
        <authorList>
            <person name="Reis A.C."/>
            <person name="Kolvenbach B.A."/>
            <person name="Corvini P.F.X."/>
            <person name="Nunes O.C."/>
        </authorList>
    </citation>
    <scope>NUCLEOTIDE SEQUENCE [LARGE SCALE GENOMIC DNA]</scope>
    <source>
        <strain evidence="6 7">L-1</strain>
    </source>
</reference>
<dbReference type="Gene3D" id="6.10.250.690">
    <property type="match status" value="1"/>
</dbReference>
<evidence type="ECO:0000256" key="2">
    <source>
        <dbReference type="PROSITE-ProRule" id="PRU00169"/>
    </source>
</evidence>
<keyword evidence="7" id="KW-1185">Reference proteome</keyword>
<feature type="domain" description="OmpR/PhoB-type" evidence="5">
    <location>
        <begin position="124"/>
        <end position="218"/>
    </location>
</feature>
<dbReference type="Gene3D" id="1.10.10.10">
    <property type="entry name" value="Winged helix-like DNA-binding domain superfamily/Winged helix DNA-binding domain"/>
    <property type="match status" value="1"/>
</dbReference>
<evidence type="ECO:0000256" key="1">
    <source>
        <dbReference type="ARBA" id="ARBA00023125"/>
    </source>
</evidence>
<accession>A0ABS1SSL1</accession>
<keyword evidence="2" id="KW-0597">Phosphoprotein</keyword>
<dbReference type="CDD" id="cd00383">
    <property type="entry name" value="trans_reg_C"/>
    <property type="match status" value="1"/>
</dbReference>
<dbReference type="Gene3D" id="3.40.50.2300">
    <property type="match status" value="1"/>
</dbReference>
<gene>
    <name evidence="6" type="ORF">D3226_14435</name>
</gene>
<evidence type="ECO:0000259" key="5">
    <source>
        <dbReference type="PROSITE" id="PS51755"/>
    </source>
</evidence>
<dbReference type="SUPFAM" id="SSF52172">
    <property type="entry name" value="CheY-like"/>
    <property type="match status" value="1"/>
</dbReference>
<dbReference type="InterPro" id="IPR039420">
    <property type="entry name" value="WalR-like"/>
</dbReference>
<dbReference type="InterPro" id="IPR036388">
    <property type="entry name" value="WH-like_DNA-bd_sf"/>
</dbReference>
<dbReference type="SMART" id="SM00448">
    <property type="entry name" value="REC"/>
    <property type="match status" value="1"/>
</dbReference>
<dbReference type="RefSeq" id="WP_202383255.1">
    <property type="nucleotide sequence ID" value="NZ_BAAAMA010000006.1"/>
</dbReference>
<dbReference type="Pfam" id="PF00072">
    <property type="entry name" value="Response_reg"/>
    <property type="match status" value="1"/>
</dbReference>
<evidence type="ECO:0000256" key="3">
    <source>
        <dbReference type="PROSITE-ProRule" id="PRU01091"/>
    </source>
</evidence>
<protein>
    <submittedName>
        <fullName evidence="6">DNA-binding response regulator</fullName>
    </submittedName>
</protein>
<evidence type="ECO:0000313" key="6">
    <source>
        <dbReference type="EMBL" id="MBL3691138.1"/>
    </source>
</evidence>
<proteinExistence type="predicted"/>
<dbReference type="PROSITE" id="PS51755">
    <property type="entry name" value="OMPR_PHOB"/>
    <property type="match status" value="1"/>
</dbReference>
<sequence length="219" mass="24287">MRVLLVEDDADLSATLSASLTRDGLVITVASDGVFALELLSERSFDVLILDRDLPRMSGDSVCREIRSYGDSTPVLMLTALHDVHHRVHGLEMGADDYLTKPFAYDELLARLRALGRRRMTPVESELEFGSIRVFPERGTASIHGRHIRLAPKELNVLEALVRSAGKPLSVEQLLEHAWEAPDAVSRGVVKVAVHSLRQKLGQESITHSPGFGYRLEEN</sequence>
<dbReference type="InterPro" id="IPR011006">
    <property type="entry name" value="CheY-like_superfamily"/>
</dbReference>
<feature type="modified residue" description="4-aspartylphosphate" evidence="2">
    <location>
        <position position="51"/>
    </location>
</feature>
<comment type="caution">
    <text evidence="6">The sequence shown here is derived from an EMBL/GenBank/DDBJ whole genome shotgun (WGS) entry which is preliminary data.</text>
</comment>
<dbReference type="EMBL" id="QYAD01000006">
    <property type="protein sequence ID" value="MBL3691138.1"/>
    <property type="molecule type" value="Genomic_DNA"/>
</dbReference>
<dbReference type="InterPro" id="IPR001867">
    <property type="entry name" value="OmpR/PhoB-type_DNA-bd"/>
</dbReference>
<dbReference type="SMART" id="SM00862">
    <property type="entry name" value="Trans_reg_C"/>
    <property type="match status" value="1"/>
</dbReference>
<evidence type="ECO:0000313" key="7">
    <source>
        <dbReference type="Proteomes" id="UP001646141"/>
    </source>
</evidence>
<evidence type="ECO:0000259" key="4">
    <source>
        <dbReference type="PROSITE" id="PS50110"/>
    </source>
</evidence>
<dbReference type="Pfam" id="PF00486">
    <property type="entry name" value="Trans_reg_C"/>
    <property type="match status" value="1"/>
</dbReference>
<dbReference type="PROSITE" id="PS50110">
    <property type="entry name" value="RESPONSE_REGULATORY"/>
    <property type="match status" value="1"/>
</dbReference>
<organism evidence="6 7">
    <name type="scientific">Leucobacter chromiireducens subsp. chromiireducens</name>
    <dbReference type="NCBI Taxonomy" id="660067"/>
    <lineage>
        <taxon>Bacteria</taxon>
        <taxon>Bacillati</taxon>
        <taxon>Actinomycetota</taxon>
        <taxon>Actinomycetes</taxon>
        <taxon>Micrococcales</taxon>
        <taxon>Microbacteriaceae</taxon>
        <taxon>Leucobacter</taxon>
    </lineage>
</organism>
<feature type="DNA-binding region" description="OmpR/PhoB-type" evidence="3">
    <location>
        <begin position="124"/>
        <end position="218"/>
    </location>
</feature>
<feature type="domain" description="Response regulatory" evidence="4">
    <location>
        <begin position="2"/>
        <end position="116"/>
    </location>
</feature>
<dbReference type="PANTHER" id="PTHR48111">
    <property type="entry name" value="REGULATOR OF RPOS"/>
    <property type="match status" value="1"/>
</dbReference>
<keyword evidence="1 3" id="KW-0238">DNA-binding</keyword>
<dbReference type="GO" id="GO:0003677">
    <property type="term" value="F:DNA binding"/>
    <property type="evidence" value="ECO:0007669"/>
    <property type="project" value="UniProtKB-KW"/>
</dbReference>